<dbReference type="Pfam" id="PF02195">
    <property type="entry name" value="ParB_N"/>
    <property type="match status" value="1"/>
</dbReference>
<evidence type="ECO:0000313" key="4">
    <source>
        <dbReference type="Proteomes" id="UP000053235"/>
    </source>
</evidence>
<dbReference type="RefSeq" id="WP_055674055.1">
    <property type="nucleotide sequence ID" value="NZ_CXWD01000034.1"/>
</dbReference>
<dbReference type="GO" id="GO:0005694">
    <property type="term" value="C:chromosome"/>
    <property type="evidence" value="ECO:0007669"/>
    <property type="project" value="TreeGrafter"/>
</dbReference>
<dbReference type="PANTHER" id="PTHR33375">
    <property type="entry name" value="CHROMOSOME-PARTITIONING PROTEIN PARB-RELATED"/>
    <property type="match status" value="1"/>
</dbReference>
<sequence length="316" mass="35404">MADTTIKISLIDVPETRLRPVDPDWAATLADMIREAGHKTPIDVVSEGERFRLVAGEHRLEAFKLLKCKEIACRVLTPTTDQPAEELRLHEILENLGRKDFNALERSEALFELKRIYEALHPQTKHGGNRKGQTFKNKQQNQVAIFAFCQNATEKTGLSRRSVELAIQIFEGLSATSRERLKSTPFAEKQSDLKALAELDHDAQAKVLDLVMGELPKAASIADAKLLLSGRPPEKDTEKLLKRVGDILPSLPRAARFFAGLFVFPLGFWWTAVILDSVFLFGWGVASVPILEDWGGQMIRWLFYTGTVVGAIKMLK</sequence>
<feature type="transmembrane region" description="Helical" evidence="1">
    <location>
        <begin position="298"/>
        <end position="315"/>
    </location>
</feature>
<keyword evidence="1" id="KW-0472">Membrane</keyword>
<dbReference type="SUPFAM" id="SSF110849">
    <property type="entry name" value="ParB/Sulfiredoxin"/>
    <property type="match status" value="1"/>
</dbReference>
<feature type="transmembrane region" description="Helical" evidence="1">
    <location>
        <begin position="257"/>
        <end position="286"/>
    </location>
</feature>
<dbReference type="InterPro" id="IPR036086">
    <property type="entry name" value="ParB/Sulfiredoxin_sf"/>
</dbReference>
<protein>
    <submittedName>
        <fullName evidence="3">Putative chromosome-partitioning protein ParB</fullName>
    </submittedName>
</protein>
<accession>A0A0M7ASK9</accession>
<gene>
    <name evidence="3" type="primary">parB_3</name>
    <name evidence="3" type="ORF">LAX5112_04912</name>
</gene>
<dbReference type="GO" id="GO:0007059">
    <property type="term" value="P:chromosome segregation"/>
    <property type="evidence" value="ECO:0007669"/>
    <property type="project" value="TreeGrafter"/>
</dbReference>
<dbReference type="SMART" id="SM00470">
    <property type="entry name" value="ParB"/>
    <property type="match status" value="1"/>
</dbReference>
<proteinExistence type="predicted"/>
<dbReference type="STRING" id="388408.LAX5112_04912"/>
<keyword evidence="1" id="KW-1133">Transmembrane helix</keyword>
<evidence type="ECO:0000313" key="3">
    <source>
        <dbReference type="EMBL" id="CTQ77442.1"/>
    </source>
</evidence>
<dbReference type="PANTHER" id="PTHR33375:SF1">
    <property type="entry name" value="CHROMOSOME-PARTITIONING PROTEIN PARB-RELATED"/>
    <property type="match status" value="1"/>
</dbReference>
<dbReference type="EMBL" id="CXWD01000034">
    <property type="protein sequence ID" value="CTQ77442.1"/>
    <property type="molecule type" value="Genomic_DNA"/>
</dbReference>
<dbReference type="OrthoDB" id="8449249at2"/>
<dbReference type="InterPro" id="IPR050336">
    <property type="entry name" value="Chromosome_partition/occlusion"/>
</dbReference>
<organism evidence="3 4">
    <name type="scientific">Roseibium alexandrii</name>
    <dbReference type="NCBI Taxonomy" id="388408"/>
    <lineage>
        <taxon>Bacteria</taxon>
        <taxon>Pseudomonadati</taxon>
        <taxon>Pseudomonadota</taxon>
        <taxon>Alphaproteobacteria</taxon>
        <taxon>Hyphomicrobiales</taxon>
        <taxon>Stappiaceae</taxon>
        <taxon>Roseibium</taxon>
    </lineage>
</organism>
<dbReference type="Gene3D" id="3.90.1530.30">
    <property type="match status" value="1"/>
</dbReference>
<evidence type="ECO:0000256" key="1">
    <source>
        <dbReference type="SAM" id="Phobius"/>
    </source>
</evidence>
<keyword evidence="1" id="KW-0812">Transmembrane</keyword>
<evidence type="ECO:0000259" key="2">
    <source>
        <dbReference type="SMART" id="SM00470"/>
    </source>
</evidence>
<dbReference type="AlphaFoldDB" id="A0A0M7ASK9"/>
<name>A0A0M7ASK9_9HYPH</name>
<dbReference type="Proteomes" id="UP000053235">
    <property type="component" value="Unassembled WGS sequence"/>
</dbReference>
<keyword evidence="4" id="KW-1185">Reference proteome</keyword>
<reference evidence="4" key="1">
    <citation type="submission" date="2015-07" db="EMBL/GenBank/DDBJ databases">
        <authorList>
            <person name="Rodrigo-Torres Lidia"/>
            <person name="Arahal R.David."/>
        </authorList>
    </citation>
    <scope>NUCLEOTIDE SEQUENCE [LARGE SCALE GENOMIC DNA]</scope>
    <source>
        <strain evidence="4">CECT 5112</strain>
    </source>
</reference>
<dbReference type="InterPro" id="IPR003115">
    <property type="entry name" value="ParB_N"/>
</dbReference>
<feature type="domain" description="ParB-like N-terminal" evidence="2">
    <location>
        <begin position="4"/>
        <end position="96"/>
    </location>
</feature>